<evidence type="ECO:0000259" key="1">
    <source>
        <dbReference type="PROSITE" id="PS50181"/>
    </source>
</evidence>
<dbReference type="Proteomes" id="UP000515158">
    <property type="component" value="Unplaced"/>
</dbReference>
<name>A0A6P8Z7W2_THRPL</name>
<dbReference type="InterPro" id="IPR001810">
    <property type="entry name" value="F-box_dom"/>
</dbReference>
<dbReference type="GO" id="GO:0031398">
    <property type="term" value="P:positive regulation of protein ubiquitination"/>
    <property type="evidence" value="ECO:0007669"/>
    <property type="project" value="TreeGrafter"/>
</dbReference>
<dbReference type="RefSeq" id="XP_034246479.1">
    <property type="nucleotide sequence ID" value="XM_034390588.1"/>
</dbReference>
<dbReference type="InterPro" id="IPR036047">
    <property type="entry name" value="F-box-like_dom_sf"/>
</dbReference>
<dbReference type="RefSeq" id="XP_034246480.1">
    <property type="nucleotide sequence ID" value="XM_034390589.1"/>
</dbReference>
<feature type="domain" description="F-box" evidence="1">
    <location>
        <begin position="1"/>
        <end position="46"/>
    </location>
</feature>
<dbReference type="SMART" id="SM00256">
    <property type="entry name" value="FBOX"/>
    <property type="match status" value="1"/>
</dbReference>
<evidence type="ECO:0000313" key="4">
    <source>
        <dbReference type="RefSeq" id="XP_034246480.1"/>
    </source>
</evidence>
<dbReference type="SUPFAM" id="SSF81383">
    <property type="entry name" value="F-box domain"/>
    <property type="match status" value="1"/>
</dbReference>
<dbReference type="KEGG" id="tpal:117648213"/>
<dbReference type="Pfam" id="PF12937">
    <property type="entry name" value="F-box-like"/>
    <property type="match status" value="1"/>
</dbReference>
<reference evidence="3 4" key="1">
    <citation type="submission" date="2025-04" db="UniProtKB">
        <authorList>
            <consortium name="RefSeq"/>
        </authorList>
    </citation>
    <scope>IDENTIFICATION</scope>
    <source>
        <tissue evidence="3 4">Total insect</tissue>
    </source>
</reference>
<proteinExistence type="predicted"/>
<evidence type="ECO:0000313" key="3">
    <source>
        <dbReference type="RefSeq" id="XP_034246479.1"/>
    </source>
</evidence>
<sequence length="486" mass="54834">MELDSLPDDALLQVLRYLDVRELLECRGVCRRWRELALRPLLWRDKRIHSNMSTKLIAIALRLVPRLHSLRIDLPLHGDACDVLLVTPTAISEVDLKFGAKDDLLVALILSRQVSLGRLKKVSLFTRHDIIRTSKRGLRALLLQICQAPGLQSLSLCLNVHSDDEEVLNVIKAKVPVPASLKQLSCFGSLKPYLELLMEWHANTLEVVSLSSDGPRLTSLLAAMPRLRKLKCPMLPDMQLLRQCLSLTHLELNLTDLDDEVVEAGLPGARLLLCSAAAHLEHLEIMYNPYSSPDVVDLLLSVGRRSGDTALRSLRLTISQWDWEFRCRESFDEDESESPPPQLVPLAAILPRLPLLTVLDIDTEASDAFLDALDGQVVPKLERLDIRTPRDGDCDHSWLHVEEERMRRVMKRYPRLHVFIKDVDKTICRQGDCGFCKANSCHADMPDGRPCLLRSHRGTGCGVSHVHYTHSPHWSGFEIYIDTSSG</sequence>
<gene>
    <name evidence="3 4" type="primary">LOC117648213</name>
</gene>
<accession>A0A6P8Z7W2</accession>
<organism evidence="4">
    <name type="scientific">Thrips palmi</name>
    <name type="common">Melon thrips</name>
    <dbReference type="NCBI Taxonomy" id="161013"/>
    <lineage>
        <taxon>Eukaryota</taxon>
        <taxon>Metazoa</taxon>
        <taxon>Ecdysozoa</taxon>
        <taxon>Arthropoda</taxon>
        <taxon>Hexapoda</taxon>
        <taxon>Insecta</taxon>
        <taxon>Pterygota</taxon>
        <taxon>Neoptera</taxon>
        <taxon>Paraneoptera</taxon>
        <taxon>Thysanoptera</taxon>
        <taxon>Terebrantia</taxon>
        <taxon>Thripoidea</taxon>
        <taxon>Thripidae</taxon>
        <taxon>Thrips</taxon>
    </lineage>
</organism>
<protein>
    <submittedName>
        <fullName evidence="3 4">Uncharacterized protein LOC117648213</fullName>
    </submittedName>
</protein>
<dbReference type="InterPro" id="IPR032675">
    <property type="entry name" value="LRR_dom_sf"/>
</dbReference>
<dbReference type="OrthoDB" id="2095648at2759"/>
<dbReference type="PANTHER" id="PTHR20933">
    <property type="entry name" value="F-BOX ONLY PROTEIN 33"/>
    <property type="match status" value="1"/>
</dbReference>
<dbReference type="GeneID" id="117648213"/>
<evidence type="ECO:0000313" key="2">
    <source>
        <dbReference type="Proteomes" id="UP000515158"/>
    </source>
</evidence>
<dbReference type="SUPFAM" id="SSF52047">
    <property type="entry name" value="RNI-like"/>
    <property type="match status" value="1"/>
</dbReference>
<dbReference type="AlphaFoldDB" id="A0A6P8Z7W2"/>
<dbReference type="Gene3D" id="3.80.10.10">
    <property type="entry name" value="Ribonuclease Inhibitor"/>
    <property type="match status" value="1"/>
</dbReference>
<dbReference type="PANTHER" id="PTHR20933:SF4">
    <property type="entry name" value="F-BOX INVOLVED IN POLYQ PATHOGENESIS, ISOFORM A"/>
    <property type="match status" value="1"/>
</dbReference>
<dbReference type="PROSITE" id="PS50181">
    <property type="entry name" value="FBOX"/>
    <property type="match status" value="1"/>
</dbReference>
<keyword evidence="2" id="KW-1185">Reference proteome</keyword>